<dbReference type="Proteomes" id="UP000199480">
    <property type="component" value="Chromosome I"/>
</dbReference>
<name>A0A1H1LJA7_9ACTN</name>
<evidence type="ECO:0000256" key="1">
    <source>
        <dbReference type="ARBA" id="ARBA00004141"/>
    </source>
</evidence>
<evidence type="ECO:0000256" key="3">
    <source>
        <dbReference type="ARBA" id="ARBA00022960"/>
    </source>
</evidence>
<evidence type="ECO:0000313" key="9">
    <source>
        <dbReference type="Proteomes" id="UP000198528"/>
    </source>
</evidence>
<reference evidence="9 10" key="1">
    <citation type="submission" date="2016-10" db="EMBL/GenBank/DDBJ databases">
        <authorList>
            <person name="Varghese N."/>
            <person name="Submissions S."/>
        </authorList>
    </citation>
    <scope>NUCLEOTIDE SEQUENCE [LARGE SCALE GENOMIC DNA]</scope>
    <source>
        <strain evidence="9">DSM 22619</strain>
        <strain evidence="10">DSM 22620</strain>
    </source>
</reference>
<dbReference type="Proteomes" id="UP000198528">
    <property type="component" value="Unassembled WGS sequence"/>
</dbReference>
<dbReference type="GO" id="GO:0005886">
    <property type="term" value="C:plasma membrane"/>
    <property type="evidence" value="ECO:0007669"/>
    <property type="project" value="TreeGrafter"/>
</dbReference>
<dbReference type="EMBL" id="FMZL01000011">
    <property type="protein sequence ID" value="SDC37239.1"/>
    <property type="molecule type" value="Genomic_DNA"/>
</dbReference>
<dbReference type="InterPro" id="IPR001182">
    <property type="entry name" value="FtsW/RodA"/>
</dbReference>
<proteinExistence type="predicted"/>
<dbReference type="GO" id="GO:0032153">
    <property type="term" value="C:cell division site"/>
    <property type="evidence" value="ECO:0007669"/>
    <property type="project" value="TreeGrafter"/>
</dbReference>
<evidence type="ECO:0000256" key="4">
    <source>
        <dbReference type="ARBA" id="ARBA00022989"/>
    </source>
</evidence>
<dbReference type="PANTHER" id="PTHR30474">
    <property type="entry name" value="CELL CYCLE PROTEIN"/>
    <property type="match status" value="1"/>
</dbReference>
<feature type="transmembrane region" description="Helical" evidence="6">
    <location>
        <begin position="189"/>
        <end position="214"/>
    </location>
</feature>
<feature type="transmembrane region" description="Helical" evidence="6">
    <location>
        <begin position="221"/>
        <end position="241"/>
    </location>
</feature>
<evidence type="ECO:0000256" key="2">
    <source>
        <dbReference type="ARBA" id="ARBA00022692"/>
    </source>
</evidence>
<evidence type="ECO:0000256" key="5">
    <source>
        <dbReference type="ARBA" id="ARBA00023136"/>
    </source>
</evidence>
<dbReference type="AlphaFoldDB" id="A0A1H1LJA7"/>
<feature type="transmembrane region" description="Helical" evidence="6">
    <location>
        <begin position="318"/>
        <end position="340"/>
    </location>
</feature>
<dbReference type="GO" id="GO:0015648">
    <property type="term" value="F:lipid-linked peptidoglycan transporter activity"/>
    <property type="evidence" value="ECO:0007669"/>
    <property type="project" value="TreeGrafter"/>
</dbReference>
<dbReference type="GO" id="GO:0051301">
    <property type="term" value="P:cell division"/>
    <property type="evidence" value="ECO:0007669"/>
    <property type="project" value="InterPro"/>
</dbReference>
<dbReference type="GO" id="GO:0008360">
    <property type="term" value="P:regulation of cell shape"/>
    <property type="evidence" value="ECO:0007669"/>
    <property type="project" value="UniProtKB-KW"/>
</dbReference>
<dbReference type="EMBL" id="LT629759">
    <property type="protein sequence ID" value="SDR74598.1"/>
    <property type="molecule type" value="Genomic_DNA"/>
</dbReference>
<feature type="transmembrane region" description="Helical" evidence="6">
    <location>
        <begin position="104"/>
        <end position="121"/>
    </location>
</feature>
<evidence type="ECO:0000313" key="8">
    <source>
        <dbReference type="EMBL" id="SDR74598.1"/>
    </source>
</evidence>
<dbReference type="Pfam" id="PF01098">
    <property type="entry name" value="FTSW_RODA_SPOVE"/>
    <property type="match status" value="1"/>
</dbReference>
<keyword evidence="9" id="KW-1185">Reference proteome</keyword>
<evidence type="ECO:0000313" key="10">
    <source>
        <dbReference type="Proteomes" id="UP000199480"/>
    </source>
</evidence>
<evidence type="ECO:0000313" key="7">
    <source>
        <dbReference type="EMBL" id="SDC37239.1"/>
    </source>
</evidence>
<evidence type="ECO:0000256" key="6">
    <source>
        <dbReference type="SAM" id="Phobius"/>
    </source>
</evidence>
<sequence>MAQKNSAEGAKVNEKGLGSFSAFYSHIMNRRGMAPRPSAGRNIARSSVYIPQLIPAILLVVYGAIVIWSASLSIADARFSRHLVGIAIGVIMAVLIWRYDYRALANMTTAMLVTIVILMFLPKVPGLSYTALGMTGWIKIPIIGMTYQPSELAKLVTIYLMAALGAQYNGKVDTLRDYLKLCGILCVPFLLILTQPDLGTGLIILVTGAAIIICAGARRSWVIVTIAGIVALATLVVVMSMTPGVPHPLKQYQLNRLIVFADPSVDPSGNGYNLQQAKIAVGSGGMFGKGIGKATQAGGGFLPEAHTDFVFALLAEEFGFVGSVVLLMLFAALIFSTIFLAMRIESPFGKLVLVGCATMWSFQLLQNVGMCIGIMPITGIPLPFVSYGSSSMSVQIAAVGMVQSVWHHKPKAA</sequence>
<gene>
    <name evidence="7" type="ORF">SAMN04487824_11145</name>
    <name evidence="8" type="ORF">SAMN04489857_0973</name>
</gene>
<accession>A0A1H1LJA7</accession>
<keyword evidence="5 6" id="KW-0472">Membrane</keyword>
<keyword evidence="3" id="KW-0133">Cell shape</keyword>
<comment type="subcellular location">
    <subcellularLocation>
        <location evidence="1">Membrane</location>
        <topology evidence="1">Multi-pass membrane protein</topology>
    </subcellularLocation>
</comment>
<feature type="transmembrane region" description="Helical" evidence="6">
    <location>
        <begin position="53"/>
        <end position="73"/>
    </location>
</feature>
<dbReference type="STRING" id="604330.SAMN04489857_0973"/>
<keyword evidence="4 6" id="KW-1133">Transmembrane helix</keyword>
<reference evidence="8" key="2">
    <citation type="submission" date="2016-10" db="EMBL/GenBank/DDBJ databases">
        <authorList>
            <person name="de Groot N.N."/>
        </authorList>
    </citation>
    <scope>NUCLEOTIDE SEQUENCE [LARGE SCALE GENOMIC DNA]</scope>
    <source>
        <strain evidence="7">DSM 22619</strain>
        <strain evidence="8">DSM 22620</strain>
    </source>
</reference>
<protein>
    <submittedName>
        <fullName evidence="8">Rod shape determining protein RodA</fullName>
    </submittedName>
</protein>
<keyword evidence="2 6" id="KW-0812">Transmembrane</keyword>
<feature type="transmembrane region" description="Helical" evidence="6">
    <location>
        <begin position="79"/>
        <end position="97"/>
    </location>
</feature>
<feature type="transmembrane region" description="Helical" evidence="6">
    <location>
        <begin position="352"/>
        <end position="378"/>
    </location>
</feature>
<organism evidence="8 10">
    <name type="scientific">Parafannyhessea umbonata</name>
    <dbReference type="NCBI Taxonomy" id="604330"/>
    <lineage>
        <taxon>Bacteria</taxon>
        <taxon>Bacillati</taxon>
        <taxon>Actinomycetota</taxon>
        <taxon>Coriobacteriia</taxon>
        <taxon>Coriobacteriales</taxon>
        <taxon>Atopobiaceae</taxon>
        <taxon>Parafannyhessea</taxon>
    </lineage>
</organism>